<evidence type="ECO:0000313" key="2">
    <source>
        <dbReference type="Proteomes" id="UP000192536"/>
    </source>
</evidence>
<proteinExistence type="predicted"/>
<dbReference type="STRING" id="1646377.BS640_18765"/>
<organism evidence="1 2">
    <name type="scientific">Rouxiella badensis</name>
    <dbReference type="NCBI Taxonomy" id="1646377"/>
    <lineage>
        <taxon>Bacteria</taxon>
        <taxon>Pseudomonadati</taxon>
        <taxon>Pseudomonadota</taxon>
        <taxon>Gammaproteobacteria</taxon>
        <taxon>Enterobacterales</taxon>
        <taxon>Yersiniaceae</taxon>
        <taxon>Rouxiella</taxon>
    </lineage>
</organism>
<keyword evidence="2" id="KW-1185">Reference proteome</keyword>
<evidence type="ECO:0000313" key="1">
    <source>
        <dbReference type="EMBL" id="ORJ23945.1"/>
    </source>
</evidence>
<accession>A0A1X0WB57</accession>
<dbReference type="AlphaFoldDB" id="A0A1X0WB57"/>
<sequence>MQVLPSPDYVIVSVKAFSKDGTQLMKNKCTVSMLKIKTEPFPVLAEAAAACAIQFEERLVDAY</sequence>
<dbReference type="RefSeq" id="WP_084913104.1">
    <property type="nucleotide sequence ID" value="NZ_MRWE01000038.1"/>
</dbReference>
<reference evidence="1 2" key="1">
    <citation type="journal article" date="2017" name="Int. J. Syst. Evol. Microbiol.">
        <title>Rouxiella badensis sp. nov. and Rouxiella silvae sp. nov. isolated from peat bog soil in Germany and emendation of the genus description.</title>
        <authorList>
            <person name="Le Fleche-Mateos A."/>
            <person name="Kugler J.H."/>
            <person name="Hansen S.H."/>
            <person name="Syldatk C."/>
            <person name="Hausmann R."/>
            <person name="Lomprez F."/>
            <person name="Vandenbogaert M."/>
            <person name="Manuguerra J.C."/>
            <person name="Grimont P.A."/>
        </authorList>
    </citation>
    <scope>NUCLEOTIDE SEQUENCE [LARGE SCALE GENOMIC DNA]</scope>
    <source>
        <strain evidence="1 2">DSM 100043</strain>
    </source>
</reference>
<protein>
    <submittedName>
        <fullName evidence="1">Uncharacterized protein</fullName>
    </submittedName>
</protein>
<dbReference type="Proteomes" id="UP000192536">
    <property type="component" value="Unassembled WGS sequence"/>
</dbReference>
<comment type="caution">
    <text evidence="1">The sequence shown here is derived from an EMBL/GenBank/DDBJ whole genome shotgun (WGS) entry which is preliminary data.</text>
</comment>
<name>A0A1X0WB57_9GAMM</name>
<gene>
    <name evidence="1" type="ORF">BS640_18765</name>
</gene>
<dbReference type="EMBL" id="MRWE01000038">
    <property type="protein sequence ID" value="ORJ23945.1"/>
    <property type="molecule type" value="Genomic_DNA"/>
</dbReference>